<keyword evidence="4" id="KW-1185">Reference proteome</keyword>
<protein>
    <submittedName>
        <fullName evidence="3">DUF4097 domain-containing protein</fullName>
    </submittedName>
</protein>
<feature type="domain" description="DUF4097" evidence="1">
    <location>
        <begin position="158"/>
        <end position="333"/>
    </location>
</feature>
<dbReference type="Proteomes" id="UP000266016">
    <property type="component" value="Unassembled WGS sequence"/>
</dbReference>
<gene>
    <name evidence="3" type="ORF">D1953_13255</name>
</gene>
<organism evidence="3 4">
    <name type="scientific">Peribacillus asahii</name>
    <dbReference type="NCBI Taxonomy" id="228899"/>
    <lineage>
        <taxon>Bacteria</taxon>
        <taxon>Bacillati</taxon>
        <taxon>Bacillota</taxon>
        <taxon>Bacilli</taxon>
        <taxon>Bacillales</taxon>
        <taxon>Bacillaceae</taxon>
        <taxon>Peribacillus</taxon>
    </lineage>
</organism>
<dbReference type="Pfam" id="PF13349">
    <property type="entry name" value="DUF4097"/>
    <property type="match status" value="1"/>
</dbReference>
<dbReference type="InterPro" id="IPR053959">
    <property type="entry name" value="YvlB/LiaX_N"/>
</dbReference>
<dbReference type="EMBL" id="QWVS01000023">
    <property type="protein sequence ID" value="RID84820.1"/>
    <property type="molecule type" value="Genomic_DNA"/>
</dbReference>
<sequence length="368" mass="41076">MQEEKKRILQLVQDGKITAEEALTILEALDKAGKESEQKEQVLKNELSTEVIEAKKQHHDDAHDTFKKNIQSSKEKIFEFVESAFQKIRDTDLDFNFGKSFTVSHIFQHDEKVIQDLDVDIANGKIKMIAWDHHDVRVECEAKVYRVDNQDQAREAFLNEVIFAIEDGTLKFYLQEKGIKADVLIYVPQKEYKKLQIRMFNGGVAAESLAAEEVKVKSANGPISMDSVRGESCELETGNGTITIQASRFDKVEAETLNGAIEAGGHFKKVDVQTFNGQIICRNDNEESDSLYARSITGKIQLSVASGAAVSGELKSNLGGFNVNLDGIKIVEEKSDVIQKVLKFQTVYDQTPVLHIFADTKTGAISVS</sequence>
<evidence type="ECO:0000313" key="3">
    <source>
        <dbReference type="EMBL" id="RID84820.1"/>
    </source>
</evidence>
<comment type="caution">
    <text evidence="3">The sequence shown here is derived from an EMBL/GenBank/DDBJ whole genome shotgun (WGS) entry which is preliminary data.</text>
</comment>
<dbReference type="InterPro" id="IPR016599">
    <property type="entry name" value="UCP012569"/>
</dbReference>
<dbReference type="PIRSF" id="PIRSF012569">
    <property type="entry name" value="UCP012569"/>
    <property type="match status" value="1"/>
</dbReference>
<proteinExistence type="predicted"/>
<evidence type="ECO:0000313" key="4">
    <source>
        <dbReference type="Proteomes" id="UP000266016"/>
    </source>
</evidence>
<reference evidence="3 4" key="1">
    <citation type="submission" date="2018-08" db="EMBL/GenBank/DDBJ databases">
        <title>Bacillus jemisoniae sp. nov., Bacillus chryseoplanitiae sp. nov., Bacillus resnikiae sp. nov., and Bacillus frankliniae sp. nov., isolated from Viking spacecraft and associated surfaces.</title>
        <authorList>
            <person name="Seuylemezian A."/>
            <person name="Vaishampayan P."/>
        </authorList>
    </citation>
    <scope>NUCLEOTIDE SEQUENCE [LARGE SCALE GENOMIC DNA]</scope>
    <source>
        <strain evidence="3 4">MA001</strain>
    </source>
</reference>
<feature type="domain" description="YvlB/LiaX N-terminal" evidence="2">
    <location>
        <begin position="3"/>
        <end position="33"/>
    </location>
</feature>
<dbReference type="Pfam" id="PF22746">
    <property type="entry name" value="SHOCT-like_DUF2089-C"/>
    <property type="match status" value="1"/>
</dbReference>
<name>A0A398BA98_9BACI</name>
<dbReference type="AlphaFoldDB" id="A0A398BA98"/>
<evidence type="ECO:0000259" key="2">
    <source>
        <dbReference type="Pfam" id="PF22746"/>
    </source>
</evidence>
<dbReference type="RefSeq" id="WP_119117670.1">
    <property type="nucleotide sequence ID" value="NZ_QWVS01000023.1"/>
</dbReference>
<dbReference type="InterPro" id="IPR025164">
    <property type="entry name" value="Toastrack_DUF4097"/>
</dbReference>
<accession>A0A398BA98</accession>
<evidence type="ECO:0000259" key="1">
    <source>
        <dbReference type="Pfam" id="PF13349"/>
    </source>
</evidence>